<evidence type="ECO:0000313" key="2">
    <source>
        <dbReference type="EMBL" id="RUS84385.1"/>
    </source>
</evidence>
<sequence length="124" mass="13993">MGTRALPWTSLTKRPRSLAMKVCPYRLTTMRGLAWRKARASGTASSEPYRARRPNWPLLPSRPPPGDPRLWSSVSRSWWRGSGCSPRFRTLGTLGGLWVEFMVSGFRVLAKIPDAWHPGRAMGE</sequence>
<name>A0A3S1BMP1_ELYCH</name>
<dbReference type="AlphaFoldDB" id="A0A3S1BMP1"/>
<gene>
    <name evidence="2" type="ORF">EGW08_007847</name>
</gene>
<dbReference type="EMBL" id="RQTK01000207">
    <property type="protein sequence ID" value="RUS84385.1"/>
    <property type="molecule type" value="Genomic_DNA"/>
</dbReference>
<comment type="caution">
    <text evidence="2">The sequence shown here is derived from an EMBL/GenBank/DDBJ whole genome shotgun (WGS) entry which is preliminary data.</text>
</comment>
<evidence type="ECO:0000313" key="3">
    <source>
        <dbReference type="Proteomes" id="UP000271974"/>
    </source>
</evidence>
<evidence type="ECO:0000256" key="1">
    <source>
        <dbReference type="SAM" id="MobiDB-lite"/>
    </source>
</evidence>
<keyword evidence="3" id="KW-1185">Reference proteome</keyword>
<proteinExistence type="predicted"/>
<feature type="non-terminal residue" evidence="2">
    <location>
        <position position="124"/>
    </location>
</feature>
<protein>
    <submittedName>
        <fullName evidence="2">Uncharacterized protein</fullName>
    </submittedName>
</protein>
<accession>A0A3S1BMP1</accession>
<dbReference type="Proteomes" id="UP000271974">
    <property type="component" value="Unassembled WGS sequence"/>
</dbReference>
<feature type="region of interest" description="Disordered" evidence="1">
    <location>
        <begin position="38"/>
        <end position="69"/>
    </location>
</feature>
<organism evidence="2 3">
    <name type="scientific">Elysia chlorotica</name>
    <name type="common">Eastern emerald elysia</name>
    <name type="synonym">Sea slug</name>
    <dbReference type="NCBI Taxonomy" id="188477"/>
    <lineage>
        <taxon>Eukaryota</taxon>
        <taxon>Metazoa</taxon>
        <taxon>Spiralia</taxon>
        <taxon>Lophotrochozoa</taxon>
        <taxon>Mollusca</taxon>
        <taxon>Gastropoda</taxon>
        <taxon>Heterobranchia</taxon>
        <taxon>Euthyneura</taxon>
        <taxon>Panpulmonata</taxon>
        <taxon>Sacoglossa</taxon>
        <taxon>Placobranchoidea</taxon>
        <taxon>Plakobranchidae</taxon>
        <taxon>Elysia</taxon>
    </lineage>
</organism>
<reference evidence="2 3" key="1">
    <citation type="submission" date="2019-01" db="EMBL/GenBank/DDBJ databases">
        <title>A draft genome assembly of the solar-powered sea slug Elysia chlorotica.</title>
        <authorList>
            <person name="Cai H."/>
            <person name="Li Q."/>
            <person name="Fang X."/>
            <person name="Li J."/>
            <person name="Curtis N.E."/>
            <person name="Altenburger A."/>
            <person name="Shibata T."/>
            <person name="Feng M."/>
            <person name="Maeda T."/>
            <person name="Schwartz J.A."/>
            <person name="Shigenobu S."/>
            <person name="Lundholm N."/>
            <person name="Nishiyama T."/>
            <person name="Yang H."/>
            <person name="Hasebe M."/>
            <person name="Li S."/>
            <person name="Pierce S.K."/>
            <person name="Wang J."/>
        </authorList>
    </citation>
    <scope>NUCLEOTIDE SEQUENCE [LARGE SCALE GENOMIC DNA]</scope>
    <source>
        <strain evidence="2">EC2010</strain>
        <tissue evidence="2">Whole organism of an adult</tissue>
    </source>
</reference>